<keyword evidence="4" id="KW-0067">ATP-binding</keyword>
<feature type="compositionally biased region" description="Basic and acidic residues" evidence="6">
    <location>
        <begin position="267"/>
        <end position="287"/>
    </location>
</feature>
<feature type="domain" description="Helicase C-terminal" evidence="8">
    <location>
        <begin position="594"/>
        <end position="759"/>
    </location>
</feature>
<dbReference type="AlphaFoldDB" id="A0AAN7X6N7"/>
<reference evidence="9 10" key="1">
    <citation type="journal article" date="2023" name="Genes (Basel)">
        <title>Chromosome-Level Genome Assembly and Circadian Gene Repertoire of the Patagonia Blennie Eleginops maclovinus-The Closest Ancestral Proxy of Antarctic Cryonotothenioids.</title>
        <authorList>
            <person name="Cheng C.C."/>
            <person name="Rivera-Colon A.G."/>
            <person name="Minhas B.F."/>
            <person name="Wilson L."/>
            <person name="Rayamajhi N."/>
            <person name="Vargas-Chacoff L."/>
            <person name="Catchen J.M."/>
        </authorList>
    </citation>
    <scope>NUCLEOTIDE SEQUENCE [LARGE SCALE GENOMIC DNA]</scope>
    <source>
        <strain evidence="9">JMC-PN-2008</strain>
    </source>
</reference>
<dbReference type="GO" id="GO:0016787">
    <property type="term" value="F:hydrolase activity"/>
    <property type="evidence" value="ECO:0007669"/>
    <property type="project" value="UniProtKB-KW"/>
</dbReference>
<evidence type="ECO:0000256" key="4">
    <source>
        <dbReference type="ARBA" id="ARBA00022840"/>
    </source>
</evidence>
<keyword evidence="3" id="KW-0347">Helicase</keyword>
<dbReference type="Gene3D" id="1.10.3380.30">
    <property type="match status" value="1"/>
</dbReference>
<feature type="compositionally biased region" description="Basic and acidic residues" evidence="6">
    <location>
        <begin position="236"/>
        <end position="246"/>
    </location>
</feature>
<feature type="region of interest" description="Disordered" evidence="6">
    <location>
        <begin position="229"/>
        <end position="288"/>
    </location>
</feature>
<dbReference type="InterPro" id="IPR040801">
    <property type="entry name" value="Ski2_N"/>
</dbReference>
<evidence type="ECO:0000313" key="9">
    <source>
        <dbReference type="EMBL" id="KAK5854979.1"/>
    </source>
</evidence>
<evidence type="ECO:0000259" key="7">
    <source>
        <dbReference type="PROSITE" id="PS51192"/>
    </source>
</evidence>
<evidence type="ECO:0000256" key="2">
    <source>
        <dbReference type="ARBA" id="ARBA00022801"/>
    </source>
</evidence>
<dbReference type="GO" id="GO:0055087">
    <property type="term" value="C:Ski complex"/>
    <property type="evidence" value="ECO:0007669"/>
    <property type="project" value="TreeGrafter"/>
</dbReference>
<dbReference type="Gene3D" id="3.40.50.300">
    <property type="entry name" value="P-loop containing nucleotide triphosphate hydrolases"/>
    <property type="match status" value="2"/>
</dbReference>
<evidence type="ECO:0000259" key="8">
    <source>
        <dbReference type="PROSITE" id="PS51194"/>
    </source>
</evidence>
<dbReference type="InterPro" id="IPR001650">
    <property type="entry name" value="Helicase_C-like"/>
</dbReference>
<dbReference type="SUPFAM" id="SSF52540">
    <property type="entry name" value="P-loop containing nucleoside triphosphate hydrolases"/>
    <property type="match status" value="1"/>
</dbReference>
<dbReference type="GO" id="GO:0003723">
    <property type="term" value="F:RNA binding"/>
    <property type="evidence" value="ECO:0007669"/>
    <property type="project" value="InterPro"/>
</dbReference>
<comment type="caution">
    <text evidence="9">The sequence shown here is derived from an EMBL/GenBank/DDBJ whole genome shotgun (WGS) entry which is preliminary data.</text>
</comment>
<evidence type="ECO:0000313" key="10">
    <source>
        <dbReference type="Proteomes" id="UP001346869"/>
    </source>
</evidence>
<dbReference type="Pfam" id="PF00271">
    <property type="entry name" value="Helicase_C"/>
    <property type="match status" value="1"/>
</dbReference>
<dbReference type="EMBL" id="JAUZQC010000018">
    <property type="protein sequence ID" value="KAK5854979.1"/>
    <property type="molecule type" value="Genomic_DNA"/>
</dbReference>
<dbReference type="InterPro" id="IPR014001">
    <property type="entry name" value="Helicase_ATP-bd"/>
</dbReference>
<dbReference type="SMART" id="SM00487">
    <property type="entry name" value="DEXDc"/>
    <property type="match status" value="1"/>
</dbReference>
<dbReference type="GO" id="GO:0003724">
    <property type="term" value="F:RNA helicase activity"/>
    <property type="evidence" value="ECO:0007669"/>
    <property type="project" value="UniProtKB-EC"/>
</dbReference>
<feature type="region of interest" description="Disordered" evidence="6">
    <location>
        <begin position="136"/>
        <end position="157"/>
    </location>
</feature>
<name>A0AAN7X6N7_ELEMC</name>
<comment type="catalytic activity">
    <reaction evidence="5">
        <text>ATP + H2O = ADP + phosphate + H(+)</text>
        <dbReference type="Rhea" id="RHEA:13065"/>
        <dbReference type="ChEBI" id="CHEBI:15377"/>
        <dbReference type="ChEBI" id="CHEBI:15378"/>
        <dbReference type="ChEBI" id="CHEBI:30616"/>
        <dbReference type="ChEBI" id="CHEBI:43474"/>
        <dbReference type="ChEBI" id="CHEBI:456216"/>
        <dbReference type="EC" id="3.6.4.13"/>
    </reaction>
</comment>
<dbReference type="InterPro" id="IPR027417">
    <property type="entry name" value="P-loop_NTPase"/>
</dbReference>
<dbReference type="SMART" id="SM00490">
    <property type="entry name" value="HELICc"/>
    <property type="match status" value="1"/>
</dbReference>
<reference evidence="9 10" key="2">
    <citation type="journal article" date="2023" name="Mol. Biol. Evol.">
        <title>Genomics of Secondarily Temperate Adaptation in the Only Non-Antarctic Icefish.</title>
        <authorList>
            <person name="Rivera-Colon A.G."/>
            <person name="Rayamajhi N."/>
            <person name="Minhas B.F."/>
            <person name="Madrigal G."/>
            <person name="Bilyk K.T."/>
            <person name="Yoon V."/>
            <person name="Hune M."/>
            <person name="Gregory S."/>
            <person name="Cheng C.H.C."/>
            <person name="Catchen J.M."/>
        </authorList>
    </citation>
    <scope>NUCLEOTIDE SEQUENCE [LARGE SCALE GENOMIC DNA]</scope>
    <source>
        <strain evidence="9">JMC-PN-2008</strain>
    </source>
</reference>
<evidence type="ECO:0000256" key="3">
    <source>
        <dbReference type="ARBA" id="ARBA00022806"/>
    </source>
</evidence>
<dbReference type="PANTHER" id="PTHR12131">
    <property type="entry name" value="ATP-DEPENDENT RNA AND DNA HELICASE"/>
    <property type="match status" value="1"/>
</dbReference>
<dbReference type="InterPro" id="IPR050699">
    <property type="entry name" value="RNA-DNA_Helicase"/>
</dbReference>
<gene>
    <name evidence="9" type="ORF">PBY51_005124</name>
</gene>
<feature type="region of interest" description="Disordered" evidence="6">
    <location>
        <begin position="944"/>
        <end position="973"/>
    </location>
</feature>
<dbReference type="Pfam" id="PF00270">
    <property type="entry name" value="DEAD"/>
    <property type="match status" value="1"/>
</dbReference>
<dbReference type="PIRSF" id="PIRSF005198">
    <property type="entry name" value="Antiviral_helicase_SKI2"/>
    <property type="match status" value="1"/>
</dbReference>
<dbReference type="PROSITE" id="PS51194">
    <property type="entry name" value="HELICASE_CTER"/>
    <property type="match status" value="1"/>
</dbReference>
<dbReference type="InterPro" id="IPR011545">
    <property type="entry name" value="DEAD/DEAH_box_helicase_dom"/>
</dbReference>
<dbReference type="GO" id="GO:0070478">
    <property type="term" value="P:nuclear-transcribed mRNA catabolic process, 3'-5' exonucleolytic nonsense-mediated decay"/>
    <property type="evidence" value="ECO:0007669"/>
    <property type="project" value="TreeGrafter"/>
</dbReference>
<dbReference type="CDD" id="cd18795">
    <property type="entry name" value="SF2_C_Ski2"/>
    <property type="match status" value="1"/>
</dbReference>
<evidence type="ECO:0000256" key="6">
    <source>
        <dbReference type="SAM" id="MobiDB-lite"/>
    </source>
</evidence>
<evidence type="ECO:0000256" key="5">
    <source>
        <dbReference type="ARBA" id="ARBA00047984"/>
    </source>
</evidence>
<dbReference type="Pfam" id="PF13234">
    <property type="entry name" value="MTR4_beta-barrel"/>
    <property type="match status" value="1"/>
</dbReference>
<dbReference type="PROSITE" id="PS51192">
    <property type="entry name" value="HELICASE_ATP_BIND_1"/>
    <property type="match status" value="1"/>
</dbReference>
<evidence type="ECO:0000256" key="1">
    <source>
        <dbReference type="ARBA" id="ARBA00022741"/>
    </source>
</evidence>
<dbReference type="PANTHER" id="PTHR12131:SF1">
    <property type="entry name" value="ATP-DEPENDENT RNA HELICASE SUPV3L1, MITOCHONDRIAL-RELATED"/>
    <property type="match status" value="1"/>
</dbReference>
<dbReference type="CDD" id="cd18027">
    <property type="entry name" value="DEXHc_SKIV2L"/>
    <property type="match status" value="1"/>
</dbReference>
<keyword evidence="10" id="KW-1185">Reference proteome</keyword>
<dbReference type="InterPro" id="IPR016438">
    <property type="entry name" value="SKI2-like"/>
</dbReference>
<dbReference type="GO" id="GO:0005524">
    <property type="term" value="F:ATP binding"/>
    <property type="evidence" value="ECO:0007669"/>
    <property type="project" value="UniProtKB-KW"/>
</dbReference>
<feature type="domain" description="Helicase ATP-binding" evidence="7">
    <location>
        <begin position="324"/>
        <end position="480"/>
    </location>
</feature>
<dbReference type="InterPro" id="IPR025696">
    <property type="entry name" value="Beta-barrel_MTR4"/>
</dbReference>
<dbReference type="FunFam" id="3.40.50.300:FF:000354">
    <property type="entry name" value="ATP-dependent RNA helicase SKI2"/>
    <property type="match status" value="1"/>
</dbReference>
<protein>
    <recommendedName>
        <fullName evidence="11">SKI2 homolog, superkiller viralicidic activity 2-like</fullName>
    </recommendedName>
</protein>
<accession>A0AAN7X6N7</accession>
<proteinExistence type="predicted"/>
<dbReference type="FunFam" id="3.40.50.300:FF:000447">
    <property type="entry name" value="helicase SKI2W isoform X2"/>
    <property type="match status" value="1"/>
</dbReference>
<organism evidence="9 10">
    <name type="scientific">Eleginops maclovinus</name>
    <name type="common">Patagonian blennie</name>
    <name type="synonym">Eleginus maclovinus</name>
    <dbReference type="NCBI Taxonomy" id="56733"/>
    <lineage>
        <taxon>Eukaryota</taxon>
        <taxon>Metazoa</taxon>
        <taxon>Chordata</taxon>
        <taxon>Craniata</taxon>
        <taxon>Vertebrata</taxon>
        <taxon>Euteleostomi</taxon>
        <taxon>Actinopterygii</taxon>
        <taxon>Neopterygii</taxon>
        <taxon>Teleostei</taxon>
        <taxon>Neoteleostei</taxon>
        <taxon>Acanthomorphata</taxon>
        <taxon>Eupercaria</taxon>
        <taxon>Perciformes</taxon>
        <taxon>Notothenioidei</taxon>
        <taxon>Eleginopidae</taxon>
        <taxon>Eleginops</taxon>
    </lineage>
</organism>
<dbReference type="Pfam" id="PF17911">
    <property type="entry name" value="Ski2_N"/>
    <property type="match status" value="1"/>
</dbReference>
<evidence type="ECO:0008006" key="11">
    <source>
        <dbReference type="Google" id="ProtNLM"/>
    </source>
</evidence>
<keyword evidence="2" id="KW-0378">Hydrolase</keyword>
<sequence length="973" mass="108371">MDRINVPPAGPMDLPLSLLEMGCSGKFELITHPVPDQALAPHSTLPHGLPPTSLSLETEVEKQFLRDAAWLPIHDTDFAFQKFLKVTQRKVNVHSLIKCSPSALHSGVSVVRDPTTGMLLDFTEVLLENTSLSAKNSLSLQRQPGPPAESLRGSNTNYPFLPGGMEELTLEQIKKKSELEEDIDFENDLLRVPPGLKVGMDFTDKEAKIAKAEVNLMSLLSTLDIADLQPEAEEKEEGKRSEDTPKLPRTNSLEDLGVKDVVSSSSHSEKGNDEKSKPKENPEENKKWAIPVNISSPCDDFYKRIPNPAFKWPFELDVFQKQAVLRLEAHDSVFVAAHTSAGKTVVAEYAIALSQKHMTRTIYTSPIKALSNQKFRDFKQTFGDVGLLTGDVQLSPESSCLIMTTEILRSMLYNGSEVIRDLEWVIFDEVHYINDAERGVVWEEVLIMLPDHVSIILLSATVPNALEFSDWIGRIKKKHIYVISTMKRPVPLEHYLYTGNSTKTQKEMFLLGDATGNFLTKGYYAAIDAKKERTSKHAQSFGTKGTSHTTASQDRSVWLTLLHFLSKRQQTPVVAFTFSRTRCDDNARSLDSMDMTTSIEKAEIHSFFQKSVSRLRGADRQLPQILLMRDLLKRGVAVHHSGILPILKEVIEMLFSRGLVKVLFATETFAMGVNMPARTVVFDSIRKHDGTGFRNLLPGEYIQMAGRAGRRGLDATGTVIILCKAGVHEMGDLHVMMLGKPTTLQSQFRLTYTMILNLLRVEALRVTDMMRRSFSESHRDTQASESRISQLKKTLSSMPPLDTEGQLSDMLPYYHTVTELRTTTEALQHAILESVNGLKALSVGRVVLVNNKQHLNALGVILQVSNDSVNRTFTALVICEKGNEESEGKGNNNSFPHLYNTALFIPEGTCSHTVQKLKLQDISAITVKTLKVIPDRIIDNYNKRQQPRFRLDPPGQAISTGNPGAPANGGGKP</sequence>
<keyword evidence="1" id="KW-0547">Nucleotide-binding</keyword>
<dbReference type="Proteomes" id="UP001346869">
    <property type="component" value="Unassembled WGS sequence"/>
</dbReference>